<dbReference type="EMBL" id="CP000390">
    <property type="protein sequence ID" value="ABG61585.1"/>
    <property type="molecule type" value="Genomic_DNA"/>
</dbReference>
<evidence type="ECO:0000256" key="3">
    <source>
        <dbReference type="ARBA" id="ARBA00022553"/>
    </source>
</evidence>
<evidence type="ECO:0000256" key="1">
    <source>
        <dbReference type="ARBA" id="ARBA00000085"/>
    </source>
</evidence>
<keyword evidence="3" id="KW-0597">Phosphoprotein</keyword>
<feature type="domain" description="PAC" evidence="10">
    <location>
        <begin position="112"/>
        <end position="165"/>
    </location>
</feature>
<evidence type="ECO:0000256" key="5">
    <source>
        <dbReference type="ARBA" id="ARBA00022737"/>
    </source>
</evidence>
<dbReference type="InterPro" id="IPR035965">
    <property type="entry name" value="PAS-like_dom_sf"/>
</dbReference>
<dbReference type="SUPFAM" id="SSF55785">
    <property type="entry name" value="PYP-like sensor domain (PAS domain)"/>
    <property type="match status" value="1"/>
</dbReference>
<dbReference type="PANTHER" id="PTHR41523:SF7">
    <property type="entry name" value="HISTIDINE KINASE"/>
    <property type="match status" value="1"/>
</dbReference>
<dbReference type="Gene3D" id="3.30.450.20">
    <property type="entry name" value="PAS domain"/>
    <property type="match status" value="1"/>
</dbReference>
<dbReference type="SMART" id="SM00911">
    <property type="entry name" value="HWE_HK"/>
    <property type="match status" value="1"/>
</dbReference>
<keyword evidence="6" id="KW-0547">Nucleotide-binding</keyword>
<keyword evidence="7 11" id="KW-0418">Kinase</keyword>
<dbReference type="InterPro" id="IPR036890">
    <property type="entry name" value="HATPase_C_sf"/>
</dbReference>
<keyword evidence="5" id="KW-0677">Repeat</keyword>
<protein>
    <recommendedName>
        <fullName evidence="2">histidine kinase</fullName>
        <ecNumber evidence="2">2.7.13.3</ecNumber>
    </recommendedName>
</protein>
<dbReference type="GO" id="GO:0004673">
    <property type="term" value="F:protein histidine kinase activity"/>
    <property type="evidence" value="ECO:0007669"/>
    <property type="project" value="UniProtKB-EC"/>
</dbReference>
<gene>
    <name evidence="11" type="ordered locus">Meso_0180</name>
</gene>
<organism evidence="11">
    <name type="scientific">Chelativorans sp. (strain BNC1)</name>
    <dbReference type="NCBI Taxonomy" id="266779"/>
    <lineage>
        <taxon>Bacteria</taxon>
        <taxon>Pseudomonadati</taxon>
        <taxon>Pseudomonadota</taxon>
        <taxon>Alphaproteobacteria</taxon>
        <taxon>Hyphomicrobiales</taxon>
        <taxon>Phyllobacteriaceae</taxon>
        <taxon>Chelativorans</taxon>
    </lineage>
</organism>
<dbReference type="OrthoDB" id="341208at2"/>
<dbReference type="GO" id="GO:0005524">
    <property type="term" value="F:ATP binding"/>
    <property type="evidence" value="ECO:0007669"/>
    <property type="project" value="UniProtKB-KW"/>
</dbReference>
<name>Q11LZ0_CHESB</name>
<dbReference type="PANTHER" id="PTHR41523">
    <property type="entry name" value="TWO-COMPONENT SYSTEM SENSOR PROTEIN"/>
    <property type="match status" value="1"/>
</dbReference>
<dbReference type="Pfam" id="PF08448">
    <property type="entry name" value="PAS_4"/>
    <property type="match status" value="1"/>
</dbReference>
<dbReference type="eggNOG" id="COG3920">
    <property type="taxonomic scope" value="Bacteria"/>
</dbReference>
<evidence type="ECO:0000256" key="8">
    <source>
        <dbReference type="ARBA" id="ARBA00022840"/>
    </source>
</evidence>
<dbReference type="KEGG" id="mes:Meso_0180"/>
<accession>Q11LZ0</accession>
<keyword evidence="4 11" id="KW-0808">Transferase</keyword>
<dbReference type="InterPro" id="IPR013656">
    <property type="entry name" value="PAS_4"/>
</dbReference>
<dbReference type="Gene3D" id="3.30.565.10">
    <property type="entry name" value="Histidine kinase-like ATPase, C-terminal domain"/>
    <property type="match status" value="1"/>
</dbReference>
<dbReference type="PROSITE" id="PS50113">
    <property type="entry name" value="PAC"/>
    <property type="match status" value="1"/>
</dbReference>
<evidence type="ECO:0000256" key="4">
    <source>
        <dbReference type="ARBA" id="ARBA00022679"/>
    </source>
</evidence>
<evidence type="ECO:0000256" key="2">
    <source>
        <dbReference type="ARBA" id="ARBA00012438"/>
    </source>
</evidence>
<dbReference type="AlphaFoldDB" id="Q11LZ0"/>
<dbReference type="InterPro" id="IPR011102">
    <property type="entry name" value="Sig_transdc_His_kinase_HWE"/>
</dbReference>
<dbReference type="Pfam" id="PF07536">
    <property type="entry name" value="HWE_HK"/>
    <property type="match status" value="1"/>
</dbReference>
<sequence>MRDEGAFHFLDGGGSMAAAIRGHDWASTSLGPIDRWDAALRIAVSMMLNSSFPGCIFWGPDFISIYNDAFKPILGEKPKALGRPLREVWSEIWPTVGPIAQKAYRGEATFSEDFPVVINRHGYPEEAWFTFCYSPVRDEKGHIAGILATVSETTNKVRAEQKLHLLNAELSHRMKNLLAMVSGLAGQTLQFAASKEEAHRTLVQRLSVLAEAHSVFMEGRRSRAPMRAVIERALSPFRSGRGRISIDGAPLDLSDKQALSLALAIHELATNSIKYGALSAPAGEVAICWKAGDVGTEDEFKLVWIEKGGPPAKEPLRAGFGTRLIGEVLAADFRGKVSLTYPPEGFRCELATRMRELDSPDSPESDPRLLAPAPSVPATH</sequence>
<dbReference type="InterPro" id="IPR000700">
    <property type="entry name" value="PAS-assoc_C"/>
</dbReference>
<reference evidence="11" key="1">
    <citation type="submission" date="2006-06" db="EMBL/GenBank/DDBJ databases">
        <title>Complete sequence of chromosome of Chelativorans sp. BNC1.</title>
        <authorList>
            <consortium name="US DOE Joint Genome Institute"/>
            <person name="Copeland A."/>
            <person name="Lucas S."/>
            <person name="Lapidus A."/>
            <person name="Barry K."/>
            <person name="Detter J.C."/>
            <person name="Glavina del Rio T."/>
            <person name="Hammon N."/>
            <person name="Israni S."/>
            <person name="Dalin E."/>
            <person name="Tice H."/>
            <person name="Pitluck S."/>
            <person name="Chertkov O."/>
            <person name="Brettin T."/>
            <person name="Bruce D."/>
            <person name="Han C."/>
            <person name="Tapia R."/>
            <person name="Gilna P."/>
            <person name="Schmutz J."/>
            <person name="Larimer F."/>
            <person name="Land M."/>
            <person name="Hauser L."/>
            <person name="Kyrpides N."/>
            <person name="Mikhailova N."/>
            <person name="Richardson P."/>
        </authorList>
    </citation>
    <scope>NUCLEOTIDE SEQUENCE</scope>
    <source>
        <strain evidence="11">BNC1</strain>
    </source>
</reference>
<evidence type="ECO:0000256" key="6">
    <source>
        <dbReference type="ARBA" id="ARBA00022741"/>
    </source>
</evidence>
<feature type="region of interest" description="Disordered" evidence="9">
    <location>
        <begin position="356"/>
        <end position="380"/>
    </location>
</feature>
<comment type="catalytic activity">
    <reaction evidence="1">
        <text>ATP + protein L-histidine = ADP + protein N-phospho-L-histidine.</text>
        <dbReference type="EC" id="2.7.13.3"/>
    </reaction>
</comment>
<evidence type="ECO:0000313" key="11">
    <source>
        <dbReference type="EMBL" id="ABG61585.1"/>
    </source>
</evidence>
<dbReference type="HOGENOM" id="CLU_000445_114_57_5"/>
<evidence type="ECO:0000259" key="10">
    <source>
        <dbReference type="PROSITE" id="PS50113"/>
    </source>
</evidence>
<keyword evidence="8" id="KW-0067">ATP-binding</keyword>
<dbReference type="STRING" id="266779.Meso_0180"/>
<evidence type="ECO:0000256" key="9">
    <source>
        <dbReference type="SAM" id="MobiDB-lite"/>
    </source>
</evidence>
<proteinExistence type="predicted"/>
<dbReference type="EC" id="2.7.13.3" evidence="2"/>
<evidence type="ECO:0000256" key="7">
    <source>
        <dbReference type="ARBA" id="ARBA00022777"/>
    </source>
</evidence>